<evidence type="ECO:0008006" key="10">
    <source>
        <dbReference type="Google" id="ProtNLM"/>
    </source>
</evidence>
<feature type="transmembrane region" description="Helical" evidence="7">
    <location>
        <begin position="27"/>
        <end position="45"/>
    </location>
</feature>
<dbReference type="Pfam" id="PF00067">
    <property type="entry name" value="p450"/>
    <property type="match status" value="1"/>
</dbReference>
<proteinExistence type="inferred from homology"/>
<comment type="cofactor">
    <cofactor evidence="1 5">
        <name>heme</name>
        <dbReference type="ChEBI" id="CHEBI:30413"/>
    </cofactor>
</comment>
<evidence type="ECO:0000256" key="5">
    <source>
        <dbReference type="PIRSR" id="PIRSR602401-1"/>
    </source>
</evidence>
<accession>A0A9W4N270</accession>
<protein>
    <recommendedName>
        <fullName evidence="10">Cytochrome P450</fullName>
    </recommendedName>
</protein>
<organism evidence="8 9">
    <name type="scientific">Penicillium olsonii</name>
    <dbReference type="NCBI Taxonomy" id="99116"/>
    <lineage>
        <taxon>Eukaryota</taxon>
        <taxon>Fungi</taxon>
        <taxon>Dikarya</taxon>
        <taxon>Ascomycota</taxon>
        <taxon>Pezizomycotina</taxon>
        <taxon>Eurotiomycetes</taxon>
        <taxon>Eurotiomycetidae</taxon>
        <taxon>Eurotiales</taxon>
        <taxon>Aspergillaceae</taxon>
        <taxon>Penicillium</taxon>
    </lineage>
</organism>
<dbReference type="EMBL" id="CAJVOS010000071">
    <property type="protein sequence ID" value="CAG8238408.1"/>
    <property type="molecule type" value="Genomic_DNA"/>
</dbReference>
<keyword evidence="7" id="KW-0472">Membrane</keyword>
<keyword evidence="3 6" id="KW-0560">Oxidoreductase</keyword>
<keyword evidence="6" id="KW-0503">Monooxygenase</keyword>
<dbReference type="GO" id="GO:0020037">
    <property type="term" value="F:heme binding"/>
    <property type="evidence" value="ECO:0007669"/>
    <property type="project" value="InterPro"/>
</dbReference>
<evidence type="ECO:0000313" key="9">
    <source>
        <dbReference type="Proteomes" id="UP001153618"/>
    </source>
</evidence>
<evidence type="ECO:0000256" key="3">
    <source>
        <dbReference type="ARBA" id="ARBA00023002"/>
    </source>
</evidence>
<dbReference type="OrthoDB" id="3945418at2759"/>
<gene>
    <name evidence="8" type="ORF">POLS_LOCUS8486</name>
</gene>
<reference evidence="8" key="1">
    <citation type="submission" date="2021-07" db="EMBL/GenBank/DDBJ databases">
        <authorList>
            <person name="Branca A.L. A."/>
        </authorList>
    </citation>
    <scope>NUCLEOTIDE SEQUENCE</scope>
</reference>
<keyword evidence="4 5" id="KW-0408">Iron</keyword>
<keyword evidence="7" id="KW-1133">Transmembrane helix</keyword>
<dbReference type="GO" id="GO:0016705">
    <property type="term" value="F:oxidoreductase activity, acting on paired donors, with incorporation or reduction of molecular oxygen"/>
    <property type="evidence" value="ECO:0007669"/>
    <property type="project" value="InterPro"/>
</dbReference>
<dbReference type="InterPro" id="IPR036396">
    <property type="entry name" value="Cyt_P450_sf"/>
</dbReference>
<keyword evidence="2 5" id="KW-0479">Metal-binding</keyword>
<dbReference type="InterPro" id="IPR002401">
    <property type="entry name" value="Cyt_P450_E_grp-I"/>
</dbReference>
<feature type="binding site" description="axial binding residue" evidence="5">
    <location>
        <position position="446"/>
    </location>
    <ligand>
        <name>heme</name>
        <dbReference type="ChEBI" id="CHEBI:30413"/>
    </ligand>
    <ligandPart>
        <name>Fe</name>
        <dbReference type="ChEBI" id="CHEBI:18248"/>
    </ligandPart>
</feature>
<dbReference type="PANTHER" id="PTHR24305">
    <property type="entry name" value="CYTOCHROME P450"/>
    <property type="match status" value="1"/>
</dbReference>
<dbReference type="Gene3D" id="1.10.630.10">
    <property type="entry name" value="Cytochrome P450"/>
    <property type="match status" value="1"/>
</dbReference>
<dbReference type="InterPro" id="IPR050121">
    <property type="entry name" value="Cytochrome_P450_monoxygenase"/>
</dbReference>
<dbReference type="GO" id="GO:0004497">
    <property type="term" value="F:monooxygenase activity"/>
    <property type="evidence" value="ECO:0007669"/>
    <property type="project" value="UniProtKB-KW"/>
</dbReference>
<name>A0A9W4N270_PENOL</name>
<keyword evidence="7" id="KW-0812">Transmembrane</keyword>
<dbReference type="InterPro" id="IPR001128">
    <property type="entry name" value="Cyt_P450"/>
</dbReference>
<dbReference type="SUPFAM" id="SSF48264">
    <property type="entry name" value="Cytochrome P450"/>
    <property type="match status" value="1"/>
</dbReference>
<dbReference type="PRINTS" id="PR00463">
    <property type="entry name" value="EP450I"/>
</dbReference>
<evidence type="ECO:0000256" key="4">
    <source>
        <dbReference type="ARBA" id="ARBA00023004"/>
    </source>
</evidence>
<evidence type="ECO:0000256" key="7">
    <source>
        <dbReference type="SAM" id="Phobius"/>
    </source>
</evidence>
<keyword evidence="9" id="KW-1185">Reference proteome</keyword>
<dbReference type="InterPro" id="IPR017972">
    <property type="entry name" value="Cyt_P450_CS"/>
</dbReference>
<dbReference type="AlphaFoldDB" id="A0A9W4N270"/>
<evidence type="ECO:0000256" key="1">
    <source>
        <dbReference type="ARBA" id="ARBA00001971"/>
    </source>
</evidence>
<dbReference type="PANTHER" id="PTHR24305:SF152">
    <property type="entry name" value="P450, PUTATIVE (EUROFUNG)-RELATED"/>
    <property type="match status" value="1"/>
</dbReference>
<evidence type="ECO:0000313" key="8">
    <source>
        <dbReference type="EMBL" id="CAG8238408.1"/>
    </source>
</evidence>
<evidence type="ECO:0000256" key="2">
    <source>
        <dbReference type="ARBA" id="ARBA00022723"/>
    </source>
</evidence>
<dbReference type="CDD" id="cd11062">
    <property type="entry name" value="CYP58-like"/>
    <property type="match status" value="1"/>
</dbReference>
<comment type="similarity">
    <text evidence="6">Belongs to the cytochrome P450 family.</text>
</comment>
<comment type="caution">
    <text evidence="8">The sequence shown here is derived from an EMBL/GenBank/DDBJ whole genome shotgun (WGS) entry which is preliminary data.</text>
</comment>
<dbReference type="GO" id="GO:0005506">
    <property type="term" value="F:iron ion binding"/>
    <property type="evidence" value="ECO:0007669"/>
    <property type="project" value="InterPro"/>
</dbReference>
<evidence type="ECO:0000256" key="6">
    <source>
        <dbReference type="RuleBase" id="RU000461"/>
    </source>
</evidence>
<sequence>MYWLNSTADPADNGEGDVQSFFDGHKALRISFLIGTVVFYLAFTYTKRVYFHPLSGIPGPSLAAATQFYEGYFNIFREGFCQKFLSLHKEYKSPVVRIGTNHVHIGDPAYYHTIHNPGPKYAKAPGLYKKLGINGALLTITEPDRHKTYHSTVNQLFSRRSSDDLQPKMAAEVLRAADLMALQGKAGEHCVIQRVYRALAADMTALLMFGDTLGFIDSPHYADHYHQFMNNVDRYSVLLWPNVLGLGFAEFDKAFDRWLEKENEIQKSGKEPEGTKKFLGLMFDWKKSIGESFNAEEIFEDSFNYMTAGMDGNGHVLSFVTWSILTNPDVKAKLEKELREARQYIREFNHRRIMALPYLTAVLKESLRLANTAPAGLPREVPQQGVNMGGYHIPAGTMITICHPVVERNENIFPDPLKFDPERWLGEDSSALEKWLVAFSKGRRQCIGKNIAWMLLYTNVAVFFDRFEMEIYETNIEDMFVVDLFAPRRRAPIKVRVLKDRWEGLT</sequence>
<keyword evidence="5 6" id="KW-0349">Heme</keyword>
<dbReference type="PRINTS" id="PR00385">
    <property type="entry name" value="P450"/>
</dbReference>
<dbReference type="Proteomes" id="UP001153618">
    <property type="component" value="Unassembled WGS sequence"/>
</dbReference>
<dbReference type="GO" id="GO:0043386">
    <property type="term" value="P:mycotoxin biosynthetic process"/>
    <property type="evidence" value="ECO:0007669"/>
    <property type="project" value="UniProtKB-ARBA"/>
</dbReference>
<dbReference type="PROSITE" id="PS00086">
    <property type="entry name" value="CYTOCHROME_P450"/>
    <property type="match status" value="1"/>
</dbReference>